<reference evidence="4 5" key="1">
    <citation type="submission" date="2024-01" db="EMBL/GenBank/DDBJ databases">
        <title>The genomes of 5 underutilized Papilionoideae crops provide insights into root nodulation and disease resistance.</title>
        <authorList>
            <person name="Yuan L."/>
        </authorList>
    </citation>
    <scope>NUCLEOTIDE SEQUENCE [LARGE SCALE GENOMIC DNA]</scope>
    <source>
        <strain evidence="4">LY-2023</strain>
        <tissue evidence="4">Leaf</tissue>
    </source>
</reference>
<name>A0AAN9K193_CLITE</name>
<keyword evidence="1" id="KW-0479">Metal-binding</keyword>
<dbReference type="InterPro" id="IPR046934">
    <property type="entry name" value="PIR2-like"/>
</dbReference>
<feature type="domain" description="RING-type" evidence="3">
    <location>
        <begin position="600"/>
        <end position="640"/>
    </location>
</feature>
<accession>A0AAN9K193</accession>
<dbReference type="SUPFAM" id="SSF57850">
    <property type="entry name" value="RING/U-box"/>
    <property type="match status" value="1"/>
</dbReference>
<dbReference type="GO" id="GO:0008270">
    <property type="term" value="F:zinc ion binding"/>
    <property type="evidence" value="ECO:0007669"/>
    <property type="project" value="UniProtKB-KW"/>
</dbReference>
<feature type="coiled-coil region" evidence="2">
    <location>
        <begin position="358"/>
        <end position="429"/>
    </location>
</feature>
<evidence type="ECO:0000256" key="2">
    <source>
        <dbReference type="SAM" id="Coils"/>
    </source>
</evidence>
<dbReference type="PANTHER" id="PTHR46405">
    <property type="entry name" value="OS05G0141500 PROTEIN"/>
    <property type="match status" value="1"/>
</dbReference>
<protein>
    <recommendedName>
        <fullName evidence="3">RING-type domain-containing protein</fullName>
    </recommendedName>
</protein>
<gene>
    <name evidence="4" type="ORF">RJT34_05584</name>
</gene>
<dbReference type="AlphaFoldDB" id="A0AAN9K193"/>
<sequence length="654" mass="74607">MDSTIRAKHSKGNLSLVKPHSNSPCNLNKEWMVPLKYDEDVALGSNSNPNFDLACSVMCTKNQLEEILKKNMEIICKDIVSKLVALGYNEDAAVKSILQFGDFFGGKDVASNILQNSMNCLKKGYLQKSGLKPKFSNLRQYEESTLTKIVSLLQEERGLSRGDAMWCLLMSNFHIGKASTIQISIGNQCLSSNVIKSINVENEEGLDFSTNMFYRGLQLQRDIEFPKRFNLSSSMKFLLNQNVATFVAGYKANPKYSQIESKDFLDINVTSKLDSSSISRVSRAMVFGEQFGEIHNMHGQDDMLHKFLDLNIDEMVDFVPDDEKDVVIVSLVRQIKDLEKQVKERKDWAYQKAIQAARKLSNNLIEQKKLKLEREKNKRLENKTYLLRDTTLKKISEVENTLRKANGQMDQVNAIVKRVEMENTEIKAELEASKLSALESVTSCLQIAKREKRCLRRLTTLEKQKDKIQQDISNEKQKILEIQEEIARIKHHETEVEVIIKEELKAQEEALALIEQEYRSKETVEANNQRNLKALCLKVETDSQRRKDDLLRLEQEMSRLKASAQSKDVEPQRETIAKLLQELDNVEAFSGKEVKGNRECIACRKDDVSMIFLPCAHQVMCASCGEEYGRNGKVVCPCCRVSIQQKIRVFGASS</sequence>
<evidence type="ECO:0000256" key="1">
    <source>
        <dbReference type="PROSITE-ProRule" id="PRU00175"/>
    </source>
</evidence>
<evidence type="ECO:0000313" key="4">
    <source>
        <dbReference type="EMBL" id="KAK7309105.1"/>
    </source>
</evidence>
<dbReference type="InterPro" id="IPR046527">
    <property type="entry name" value="PIR2-like_helical"/>
</dbReference>
<evidence type="ECO:0000313" key="5">
    <source>
        <dbReference type="Proteomes" id="UP001359559"/>
    </source>
</evidence>
<dbReference type="Pfam" id="PF13920">
    <property type="entry name" value="zf-C3HC4_3"/>
    <property type="match status" value="1"/>
</dbReference>
<dbReference type="CDD" id="cd23128">
    <property type="entry name" value="RING-HC_MIP1-like"/>
    <property type="match status" value="1"/>
</dbReference>
<dbReference type="PANTHER" id="PTHR46405:SF3">
    <property type="entry name" value="RING_U-BOX SUPERFAMILY PROTEIN"/>
    <property type="match status" value="1"/>
</dbReference>
<comment type="caution">
    <text evidence="4">The sequence shown here is derived from an EMBL/GenBank/DDBJ whole genome shotgun (WGS) entry which is preliminary data.</text>
</comment>
<keyword evidence="5" id="KW-1185">Reference proteome</keyword>
<dbReference type="EMBL" id="JAYKXN010000002">
    <property type="protein sequence ID" value="KAK7309105.1"/>
    <property type="molecule type" value="Genomic_DNA"/>
</dbReference>
<dbReference type="Proteomes" id="UP001359559">
    <property type="component" value="Unassembled WGS sequence"/>
</dbReference>
<evidence type="ECO:0000259" key="3">
    <source>
        <dbReference type="PROSITE" id="PS50089"/>
    </source>
</evidence>
<keyword evidence="1" id="KW-0862">Zinc</keyword>
<dbReference type="Pfam" id="PF20235">
    <property type="entry name" value="PIR2-like_helical"/>
    <property type="match status" value="1"/>
</dbReference>
<dbReference type="Gene3D" id="3.30.40.10">
    <property type="entry name" value="Zinc/RING finger domain, C3HC4 (zinc finger)"/>
    <property type="match status" value="1"/>
</dbReference>
<dbReference type="PROSITE" id="PS50089">
    <property type="entry name" value="ZF_RING_2"/>
    <property type="match status" value="1"/>
</dbReference>
<feature type="coiled-coil region" evidence="2">
    <location>
        <begin position="458"/>
        <end position="524"/>
    </location>
</feature>
<keyword evidence="2" id="KW-0175">Coiled coil</keyword>
<keyword evidence="1" id="KW-0863">Zinc-finger</keyword>
<proteinExistence type="predicted"/>
<organism evidence="4 5">
    <name type="scientific">Clitoria ternatea</name>
    <name type="common">Butterfly pea</name>
    <dbReference type="NCBI Taxonomy" id="43366"/>
    <lineage>
        <taxon>Eukaryota</taxon>
        <taxon>Viridiplantae</taxon>
        <taxon>Streptophyta</taxon>
        <taxon>Embryophyta</taxon>
        <taxon>Tracheophyta</taxon>
        <taxon>Spermatophyta</taxon>
        <taxon>Magnoliopsida</taxon>
        <taxon>eudicotyledons</taxon>
        <taxon>Gunneridae</taxon>
        <taxon>Pentapetalae</taxon>
        <taxon>rosids</taxon>
        <taxon>fabids</taxon>
        <taxon>Fabales</taxon>
        <taxon>Fabaceae</taxon>
        <taxon>Papilionoideae</taxon>
        <taxon>50 kb inversion clade</taxon>
        <taxon>NPAAA clade</taxon>
        <taxon>indigoferoid/millettioid clade</taxon>
        <taxon>Phaseoleae</taxon>
        <taxon>Clitoria</taxon>
    </lineage>
</organism>
<dbReference type="InterPro" id="IPR001841">
    <property type="entry name" value="Znf_RING"/>
</dbReference>
<dbReference type="InterPro" id="IPR013083">
    <property type="entry name" value="Znf_RING/FYVE/PHD"/>
</dbReference>